<keyword evidence="1" id="KW-0812">Transmembrane</keyword>
<dbReference type="AlphaFoldDB" id="A0AB39X937"/>
<protein>
    <submittedName>
        <fullName evidence="2">Uncharacterized protein</fullName>
    </submittedName>
</protein>
<accession>A0AB39X937</accession>
<proteinExistence type="predicted"/>
<dbReference type="EMBL" id="CP165718">
    <property type="protein sequence ID" value="XDV10569.1"/>
    <property type="molecule type" value="Genomic_DNA"/>
</dbReference>
<keyword evidence="1" id="KW-1133">Transmembrane helix</keyword>
<dbReference type="RefSeq" id="WP_369743972.1">
    <property type="nucleotide sequence ID" value="NZ_CP165718.1"/>
</dbReference>
<feature type="transmembrane region" description="Helical" evidence="1">
    <location>
        <begin position="122"/>
        <end position="142"/>
    </location>
</feature>
<keyword evidence="1" id="KW-0472">Membrane</keyword>
<feature type="transmembrane region" description="Helical" evidence="1">
    <location>
        <begin position="40"/>
        <end position="61"/>
    </location>
</feature>
<name>A0AB39X937_9GAMM</name>
<feature type="transmembrane region" description="Helical" evidence="1">
    <location>
        <begin position="67"/>
        <end position="88"/>
    </location>
</feature>
<reference evidence="2" key="1">
    <citation type="submission" date="2024-07" db="EMBL/GenBank/DDBJ databases">
        <title>Whole genome sequence of bacterial strains from algal surface.</title>
        <authorList>
            <person name="Kumar P."/>
        </authorList>
    </citation>
    <scope>NUCLEOTIDE SEQUENCE</scope>
    <source>
        <strain evidence="2">PP-1MA</strain>
    </source>
</reference>
<gene>
    <name evidence="2" type="ORF">AB8S08_05140</name>
</gene>
<sequence>MKDHDLDNLTSLWQSTTPALKLDIQATQRRYRRHRWIMRFNIVIEILSLLFAAGISVWVLLNESDWLLSAWVLILTLWGWIIFFPVNLSRLRSFKLMKSNSLNDSMRDHIKLTEQEVYRWRLNLLGTFVLAGLLIVLLVAQILLRSEFETSELLLHGAIVASLMVLALWFYRRLQASKRLLKVLSE</sequence>
<feature type="transmembrane region" description="Helical" evidence="1">
    <location>
        <begin position="154"/>
        <end position="171"/>
    </location>
</feature>
<organism evidence="2">
    <name type="scientific">Pseudidiomarina sp. PP-1MA</name>
    <dbReference type="NCBI Taxonomy" id="3237706"/>
    <lineage>
        <taxon>Bacteria</taxon>
        <taxon>Pseudomonadati</taxon>
        <taxon>Pseudomonadota</taxon>
        <taxon>Gammaproteobacteria</taxon>
        <taxon>Alteromonadales</taxon>
        <taxon>Idiomarinaceae</taxon>
        <taxon>Pseudidiomarina</taxon>
    </lineage>
</organism>
<evidence type="ECO:0000256" key="1">
    <source>
        <dbReference type="SAM" id="Phobius"/>
    </source>
</evidence>
<evidence type="ECO:0000313" key="2">
    <source>
        <dbReference type="EMBL" id="XDV10569.1"/>
    </source>
</evidence>